<dbReference type="AlphaFoldDB" id="A0A855SHM6"/>
<dbReference type="InterPro" id="IPR036237">
    <property type="entry name" value="Xyl_isomerase-like_sf"/>
</dbReference>
<evidence type="ECO:0000313" key="3">
    <source>
        <dbReference type="Proteomes" id="UP000241440"/>
    </source>
</evidence>
<evidence type="ECO:0000259" key="1">
    <source>
        <dbReference type="Pfam" id="PF01261"/>
    </source>
</evidence>
<protein>
    <submittedName>
        <fullName evidence="2">Sugar phosphate isomerase/epimerase</fullName>
    </submittedName>
</protein>
<feature type="domain" description="Xylose isomerase-like TIM barrel" evidence="1">
    <location>
        <begin position="20"/>
        <end position="256"/>
    </location>
</feature>
<reference evidence="2 3" key="1">
    <citation type="submission" date="2018-01" db="EMBL/GenBank/DDBJ databases">
        <title>Whole genome sequencing of Histamine producing bacteria.</title>
        <authorList>
            <person name="Butler K."/>
        </authorList>
    </citation>
    <scope>NUCLEOTIDE SEQUENCE [LARGE SCALE GENOMIC DNA]</scope>
    <source>
        <strain evidence="2 3">A2-1</strain>
    </source>
</reference>
<keyword evidence="2" id="KW-0413">Isomerase</keyword>
<dbReference type="PANTHER" id="PTHR12110:SF21">
    <property type="entry name" value="XYLOSE ISOMERASE-LIKE TIM BARREL DOMAIN-CONTAINING PROTEIN"/>
    <property type="match status" value="1"/>
</dbReference>
<gene>
    <name evidence="2" type="ORF">C0W41_02575</name>
</gene>
<dbReference type="GO" id="GO:0016853">
    <property type="term" value="F:isomerase activity"/>
    <property type="evidence" value="ECO:0007669"/>
    <property type="project" value="UniProtKB-KW"/>
</dbReference>
<name>A0A855SHM6_PHOAN</name>
<comment type="caution">
    <text evidence="2">The sequence shown here is derived from an EMBL/GenBank/DDBJ whole genome shotgun (WGS) entry which is preliminary data.</text>
</comment>
<dbReference type="GeneID" id="61228031"/>
<dbReference type="Pfam" id="PF01261">
    <property type="entry name" value="AP_endonuc_2"/>
    <property type="match status" value="1"/>
</dbReference>
<dbReference type="InterPro" id="IPR013022">
    <property type="entry name" value="Xyl_isomerase-like_TIM-brl"/>
</dbReference>
<dbReference type="PANTHER" id="PTHR12110">
    <property type="entry name" value="HYDROXYPYRUVATE ISOMERASE"/>
    <property type="match status" value="1"/>
</dbReference>
<proteinExistence type="predicted"/>
<dbReference type="InterPro" id="IPR050312">
    <property type="entry name" value="IolE/XylAMocC-like"/>
</dbReference>
<dbReference type="Gene3D" id="3.20.20.150">
    <property type="entry name" value="Divalent-metal-dependent TIM barrel enzymes"/>
    <property type="match status" value="1"/>
</dbReference>
<sequence>MKIGVFAKTYSGISPTEVLTKVHKAGYESVAYNMVCSNLSSLPHDVTEDVIEDLMISSLATTVEIDSLSATYNMIHLSKQVRENGLASLLSLAKVANLIGCNLITLCTGTRCQTNQWHGHPDNNSQQAWDELVSEMRKAIQIAEQYNIYLGIEPELSNVINSATKAKQLIEQLDSDRVRIIFDPANLFEQATLAEQHHIIEESFNLLEPYIIQAHAKDRNADGSFGVTGKGILDYDFYIRMLINSGFQGDLIAHGFSEQDGQFVQDFLRKKVIQAGQ</sequence>
<dbReference type="EMBL" id="PYOY01000001">
    <property type="protein sequence ID" value="PSX09695.1"/>
    <property type="molecule type" value="Genomic_DNA"/>
</dbReference>
<evidence type="ECO:0000313" key="2">
    <source>
        <dbReference type="EMBL" id="PSX09695.1"/>
    </source>
</evidence>
<dbReference type="SUPFAM" id="SSF51658">
    <property type="entry name" value="Xylose isomerase-like"/>
    <property type="match status" value="1"/>
</dbReference>
<accession>A0A855SHM6</accession>
<dbReference type="Proteomes" id="UP000241440">
    <property type="component" value="Unassembled WGS sequence"/>
</dbReference>
<organism evidence="2 3">
    <name type="scientific">Photobacterium angustum</name>
    <dbReference type="NCBI Taxonomy" id="661"/>
    <lineage>
        <taxon>Bacteria</taxon>
        <taxon>Pseudomonadati</taxon>
        <taxon>Pseudomonadota</taxon>
        <taxon>Gammaproteobacteria</taxon>
        <taxon>Vibrionales</taxon>
        <taxon>Vibrionaceae</taxon>
        <taxon>Photobacterium</taxon>
    </lineage>
</organism>
<dbReference type="RefSeq" id="WP_045082994.1">
    <property type="nucleotide sequence ID" value="NZ_JZSV01000001.1"/>
</dbReference>